<dbReference type="AlphaFoldDB" id="A0A2G8KZH2"/>
<evidence type="ECO:0000256" key="1">
    <source>
        <dbReference type="PROSITE-ProRule" id="PRU00076"/>
    </source>
</evidence>
<feature type="compositionally biased region" description="Low complexity" evidence="2">
    <location>
        <begin position="274"/>
        <end position="299"/>
    </location>
</feature>
<organism evidence="4 5">
    <name type="scientific">Stichopus japonicus</name>
    <name type="common">Sea cucumber</name>
    <dbReference type="NCBI Taxonomy" id="307972"/>
    <lineage>
        <taxon>Eukaryota</taxon>
        <taxon>Metazoa</taxon>
        <taxon>Echinodermata</taxon>
        <taxon>Eleutherozoa</taxon>
        <taxon>Echinozoa</taxon>
        <taxon>Holothuroidea</taxon>
        <taxon>Aspidochirotacea</taxon>
        <taxon>Aspidochirotida</taxon>
        <taxon>Stichopodidae</taxon>
        <taxon>Apostichopus</taxon>
    </lineage>
</organism>
<dbReference type="PANTHER" id="PTHR26391">
    <property type="entry name" value="INACTIVE TYROSINE-PROTEIN KINASE 7"/>
    <property type="match status" value="1"/>
</dbReference>
<feature type="compositionally biased region" description="Polar residues" evidence="2">
    <location>
        <begin position="307"/>
        <end position="326"/>
    </location>
</feature>
<dbReference type="Proteomes" id="UP000230750">
    <property type="component" value="Unassembled WGS sequence"/>
</dbReference>
<dbReference type="PROSITE" id="PS00022">
    <property type="entry name" value="EGF_1"/>
    <property type="match status" value="1"/>
</dbReference>
<feature type="domain" description="EGF-like" evidence="3">
    <location>
        <begin position="23"/>
        <end position="56"/>
    </location>
</feature>
<comment type="caution">
    <text evidence="1">Lacks conserved residue(s) required for the propagation of feature annotation.</text>
</comment>
<accession>A0A2G8KZH2</accession>
<dbReference type="EMBL" id="MRZV01000288">
    <property type="protein sequence ID" value="PIK53416.1"/>
    <property type="molecule type" value="Genomic_DNA"/>
</dbReference>
<name>A0A2G8KZH2_STIJA</name>
<proteinExistence type="predicted"/>
<reference evidence="4 5" key="1">
    <citation type="journal article" date="2017" name="PLoS Biol.">
        <title>The sea cucumber genome provides insights into morphological evolution and visceral regeneration.</title>
        <authorList>
            <person name="Zhang X."/>
            <person name="Sun L."/>
            <person name="Yuan J."/>
            <person name="Sun Y."/>
            <person name="Gao Y."/>
            <person name="Zhang L."/>
            <person name="Li S."/>
            <person name="Dai H."/>
            <person name="Hamel J.F."/>
            <person name="Liu C."/>
            <person name="Yu Y."/>
            <person name="Liu S."/>
            <person name="Lin W."/>
            <person name="Guo K."/>
            <person name="Jin S."/>
            <person name="Xu P."/>
            <person name="Storey K.B."/>
            <person name="Huan P."/>
            <person name="Zhang T."/>
            <person name="Zhou Y."/>
            <person name="Zhang J."/>
            <person name="Lin C."/>
            <person name="Li X."/>
            <person name="Xing L."/>
            <person name="Huo D."/>
            <person name="Sun M."/>
            <person name="Wang L."/>
            <person name="Mercier A."/>
            <person name="Li F."/>
            <person name="Yang H."/>
            <person name="Xiang J."/>
        </authorList>
    </citation>
    <scope>NUCLEOTIDE SEQUENCE [LARGE SCALE GENOMIC DNA]</scope>
    <source>
        <strain evidence="4">Shaxun</strain>
        <tissue evidence="4">Muscle</tissue>
    </source>
</reference>
<dbReference type="Gene3D" id="2.170.300.10">
    <property type="entry name" value="Tie2 ligand-binding domain superfamily"/>
    <property type="match status" value="1"/>
</dbReference>
<feature type="compositionally biased region" description="Low complexity" evidence="2">
    <location>
        <begin position="327"/>
        <end position="337"/>
    </location>
</feature>
<evidence type="ECO:0000256" key="2">
    <source>
        <dbReference type="SAM" id="MobiDB-lite"/>
    </source>
</evidence>
<keyword evidence="1" id="KW-0245">EGF-like domain</keyword>
<feature type="disulfide bond" evidence="1">
    <location>
        <begin position="46"/>
        <end position="55"/>
    </location>
</feature>
<evidence type="ECO:0000259" key="3">
    <source>
        <dbReference type="PROSITE" id="PS50026"/>
    </source>
</evidence>
<evidence type="ECO:0000313" key="5">
    <source>
        <dbReference type="Proteomes" id="UP000230750"/>
    </source>
</evidence>
<dbReference type="InterPro" id="IPR000742">
    <property type="entry name" value="EGF"/>
</dbReference>
<sequence>MLSSPVHGRNVFGQNAEYKCDDSGDDHADGCQGAIICYPDPLGCFCPAGYKGLNCTEECETGKFGANCKQECHCADNALCALDTDGPCPVGYYGDFCNLTCSCSGGEDACSEVEANCANGCAVPWIGIACNQDNGAGNIILTYVRVNSGQAANVTCTVIRNPLVAQSDLVLSPIGTLLTADEDARSYNQTKVVEITLETVMQVTCSVSGTELMETISLMPNGTTGSGTTPVSAVSTDTPASLVTEDATGTTGIRAAPVSAVSTNTPASLVTGDTAGSTVSGVTPVSSVSTDTSASPVTDGTIGATGSGATPVSSVSTDTSASPVTDGTTGATGSGATPVSSVSTDTSASPVTDGTTGATGSGQLLSCSVVIKYIAHLAFDRESE</sequence>
<feature type="region of interest" description="Disordered" evidence="2">
    <location>
        <begin position="272"/>
        <end position="360"/>
    </location>
</feature>
<keyword evidence="1" id="KW-1015">Disulfide bond</keyword>
<dbReference type="OrthoDB" id="10252017at2759"/>
<protein>
    <recommendedName>
        <fullName evidence="3">EGF-like domain-containing protein</fullName>
    </recommendedName>
</protein>
<feature type="compositionally biased region" description="Polar residues" evidence="2">
    <location>
        <begin position="338"/>
        <end position="360"/>
    </location>
</feature>
<dbReference type="STRING" id="307972.A0A2G8KZH2"/>
<evidence type="ECO:0000313" key="4">
    <source>
        <dbReference type="EMBL" id="PIK53416.1"/>
    </source>
</evidence>
<keyword evidence="5" id="KW-1185">Reference proteome</keyword>
<dbReference type="PANTHER" id="PTHR26391:SF18">
    <property type="entry name" value="PROTEIN KINASE RECEPTOR TIE-1, PUTATIVE-RELATED"/>
    <property type="match status" value="1"/>
</dbReference>
<gene>
    <name evidence="4" type="ORF">BSL78_09699</name>
</gene>
<comment type="caution">
    <text evidence="4">The sequence shown here is derived from an EMBL/GenBank/DDBJ whole genome shotgun (WGS) entry which is preliminary data.</text>
</comment>
<dbReference type="PROSITE" id="PS50026">
    <property type="entry name" value="EGF_3"/>
    <property type="match status" value="1"/>
</dbReference>